<protein>
    <submittedName>
        <fullName evidence="2">Uncharacterized protein</fullName>
    </submittedName>
</protein>
<proteinExistence type="predicted"/>
<accession>A0A843TDZ2</accession>
<keyword evidence="3" id="KW-1185">Reference proteome</keyword>
<feature type="compositionally biased region" description="Basic and acidic residues" evidence="1">
    <location>
        <begin position="156"/>
        <end position="171"/>
    </location>
</feature>
<dbReference type="PANTHER" id="PTHR34193:SF1">
    <property type="entry name" value="EXPRESSED PROTEIN"/>
    <property type="match status" value="1"/>
</dbReference>
<reference evidence="2" key="1">
    <citation type="submission" date="2017-07" db="EMBL/GenBank/DDBJ databases">
        <title>Taro Niue Genome Assembly and Annotation.</title>
        <authorList>
            <person name="Atibalentja N."/>
            <person name="Keating K."/>
            <person name="Fields C.J."/>
        </authorList>
    </citation>
    <scope>NUCLEOTIDE SEQUENCE</scope>
    <source>
        <strain evidence="2">Niue_2</strain>
        <tissue evidence="2">Leaf</tissue>
    </source>
</reference>
<feature type="compositionally biased region" description="Basic and acidic residues" evidence="1">
    <location>
        <begin position="79"/>
        <end position="96"/>
    </location>
</feature>
<dbReference type="PANTHER" id="PTHR34193">
    <property type="entry name" value="OS11G0199801 PROTEIN"/>
    <property type="match status" value="1"/>
</dbReference>
<comment type="caution">
    <text evidence="2">The sequence shown here is derived from an EMBL/GenBank/DDBJ whole genome shotgun (WGS) entry which is preliminary data.</text>
</comment>
<dbReference type="AlphaFoldDB" id="A0A843TDZ2"/>
<feature type="region of interest" description="Disordered" evidence="1">
    <location>
        <begin position="77"/>
        <end position="96"/>
    </location>
</feature>
<feature type="region of interest" description="Disordered" evidence="1">
    <location>
        <begin position="154"/>
        <end position="193"/>
    </location>
</feature>
<feature type="region of interest" description="Disordered" evidence="1">
    <location>
        <begin position="222"/>
        <end position="259"/>
    </location>
</feature>
<sequence length="281" mass="30567">MPQALDAAGGSFDAGGGGGGGSHFSFAAPVTGRKGHGPDGEGGEEEYGTWIQKVRGSYGYLSRLNDLKQGAWRKVGAGNRRDVSVEGREPKGVARPEAERLGEKARPLRLVPVYPSSQSQAMARYRQEMMELVRGVPESAYELSLRDLVEVPRLQEAPRDQEEAAGKERGGGPEVAVTGREKEEEKEKKVKRGKKLILRSASMDSGVFLLRMFFPTSLGRWRRKSSSSGIGAKVSPKPVMAAEGEKRRPEKEVDAEWLVGSGEISTRDEIKNSGQRRSDAA</sequence>
<name>A0A843TDZ2_COLES</name>
<evidence type="ECO:0000313" key="3">
    <source>
        <dbReference type="Proteomes" id="UP000652761"/>
    </source>
</evidence>
<feature type="compositionally biased region" description="Basic and acidic residues" evidence="1">
    <location>
        <begin position="243"/>
        <end position="254"/>
    </location>
</feature>
<dbReference type="OrthoDB" id="776574at2759"/>
<feature type="compositionally biased region" description="Gly residues" evidence="1">
    <location>
        <begin position="12"/>
        <end position="22"/>
    </location>
</feature>
<evidence type="ECO:0000256" key="1">
    <source>
        <dbReference type="SAM" id="MobiDB-lite"/>
    </source>
</evidence>
<dbReference type="Proteomes" id="UP000652761">
    <property type="component" value="Unassembled WGS sequence"/>
</dbReference>
<organism evidence="2 3">
    <name type="scientific">Colocasia esculenta</name>
    <name type="common">Wild taro</name>
    <name type="synonym">Arum esculentum</name>
    <dbReference type="NCBI Taxonomy" id="4460"/>
    <lineage>
        <taxon>Eukaryota</taxon>
        <taxon>Viridiplantae</taxon>
        <taxon>Streptophyta</taxon>
        <taxon>Embryophyta</taxon>
        <taxon>Tracheophyta</taxon>
        <taxon>Spermatophyta</taxon>
        <taxon>Magnoliopsida</taxon>
        <taxon>Liliopsida</taxon>
        <taxon>Araceae</taxon>
        <taxon>Aroideae</taxon>
        <taxon>Colocasieae</taxon>
        <taxon>Colocasia</taxon>
    </lineage>
</organism>
<feature type="compositionally biased region" description="Basic and acidic residues" evidence="1">
    <location>
        <begin position="179"/>
        <end position="188"/>
    </location>
</feature>
<evidence type="ECO:0000313" key="2">
    <source>
        <dbReference type="EMBL" id="MQL70562.1"/>
    </source>
</evidence>
<gene>
    <name evidence="2" type="ORF">Taro_002874</name>
</gene>
<feature type="region of interest" description="Disordered" evidence="1">
    <location>
        <begin position="1"/>
        <end position="47"/>
    </location>
</feature>
<dbReference type="EMBL" id="NMUH01000071">
    <property type="protein sequence ID" value="MQL70562.1"/>
    <property type="molecule type" value="Genomic_DNA"/>
</dbReference>